<evidence type="ECO:0000313" key="2">
    <source>
        <dbReference type="Proteomes" id="UP000680815"/>
    </source>
</evidence>
<protein>
    <recommendedName>
        <fullName evidence="3">Peptidase C39-like domain-containing protein</fullName>
    </recommendedName>
</protein>
<comment type="caution">
    <text evidence="1">The sequence shown here is derived from an EMBL/GenBank/DDBJ whole genome shotgun (WGS) entry which is preliminary data.</text>
</comment>
<sequence>MSQTQAQGGTQLFGQEFWGGVCGFVSVIHALLLKRGGNALQGLSQAELEYNVGLSLLAFLKFIRNNKPIADEIVAFTQSFGGVHAKKTIDTLITECELKIAELTKPKATGLKKTGEDGWGIGMTKAALVAYIQWMGLTCVERPGGMDWTQANLRPYRNCVVGVGNRLDKGGTYAGLRHWVYVNEDGVMYNWGKETPLGNVGDRPYAEYPQTHTYIVAVLEIRS</sequence>
<organism evidence="1 2">
    <name type="scientific">Roseomonas nitratireducens</name>
    <dbReference type="NCBI Taxonomy" id="2820810"/>
    <lineage>
        <taxon>Bacteria</taxon>
        <taxon>Pseudomonadati</taxon>
        <taxon>Pseudomonadota</taxon>
        <taxon>Alphaproteobacteria</taxon>
        <taxon>Acetobacterales</taxon>
        <taxon>Roseomonadaceae</taxon>
        <taxon>Roseomonas</taxon>
    </lineage>
</organism>
<gene>
    <name evidence="1" type="ORF">J5Y09_03480</name>
</gene>
<dbReference type="RefSeq" id="WP_209350346.1">
    <property type="nucleotide sequence ID" value="NZ_JAGIYZ010000002.1"/>
</dbReference>
<evidence type="ECO:0000313" key="1">
    <source>
        <dbReference type="EMBL" id="MBP0462961.1"/>
    </source>
</evidence>
<accession>A0ABS4ANL9</accession>
<dbReference type="EMBL" id="JAGIYZ010000002">
    <property type="protein sequence ID" value="MBP0462961.1"/>
    <property type="molecule type" value="Genomic_DNA"/>
</dbReference>
<keyword evidence="2" id="KW-1185">Reference proteome</keyword>
<proteinExistence type="predicted"/>
<dbReference type="Proteomes" id="UP000680815">
    <property type="component" value="Unassembled WGS sequence"/>
</dbReference>
<reference evidence="1 2" key="1">
    <citation type="submission" date="2021-03" db="EMBL/GenBank/DDBJ databases">
        <authorList>
            <person name="So Y."/>
        </authorList>
    </citation>
    <scope>NUCLEOTIDE SEQUENCE [LARGE SCALE GENOMIC DNA]</scope>
    <source>
        <strain evidence="1 2">PWR1</strain>
    </source>
</reference>
<name>A0ABS4ANL9_9PROT</name>
<evidence type="ECO:0008006" key="3">
    <source>
        <dbReference type="Google" id="ProtNLM"/>
    </source>
</evidence>